<protein>
    <submittedName>
        <fullName evidence="1">Uncharacterized protein</fullName>
    </submittedName>
</protein>
<organism evidence="1 2">
    <name type="scientific">Glutinoglossum americanum</name>
    <dbReference type="NCBI Taxonomy" id="1670608"/>
    <lineage>
        <taxon>Eukaryota</taxon>
        <taxon>Fungi</taxon>
        <taxon>Dikarya</taxon>
        <taxon>Ascomycota</taxon>
        <taxon>Pezizomycotina</taxon>
        <taxon>Geoglossomycetes</taxon>
        <taxon>Geoglossales</taxon>
        <taxon>Geoglossaceae</taxon>
        <taxon>Glutinoglossum</taxon>
    </lineage>
</organism>
<evidence type="ECO:0000313" key="1">
    <source>
        <dbReference type="EMBL" id="KAH0541620.1"/>
    </source>
</evidence>
<comment type="caution">
    <text evidence="1">The sequence shown here is derived from an EMBL/GenBank/DDBJ whole genome shotgun (WGS) entry which is preliminary data.</text>
</comment>
<sequence length="137" mass="14523">MAWSAHRSVEFPLRRDAPCTGEVGTDIDGLAPLHHAALSPSLDMARALLDTHLTGLDPEIMDKGFKAVDCLSRAEGLLQGFAPASRQLLSDVQARPEVRGSGTGSVNILVIKVDGPEDGDNYFDALGWPESLVAGDS</sequence>
<dbReference type="EMBL" id="JAGHQL010000073">
    <property type="protein sequence ID" value="KAH0541620.1"/>
    <property type="molecule type" value="Genomic_DNA"/>
</dbReference>
<name>A0A9P8I8L8_9PEZI</name>
<dbReference type="Proteomes" id="UP000698800">
    <property type="component" value="Unassembled WGS sequence"/>
</dbReference>
<reference evidence="1" key="1">
    <citation type="submission" date="2021-03" db="EMBL/GenBank/DDBJ databases">
        <title>Comparative genomics and phylogenomic investigation of the class Geoglossomycetes provide insights into ecological specialization and systematics.</title>
        <authorList>
            <person name="Melie T."/>
            <person name="Pirro S."/>
            <person name="Miller A.N."/>
            <person name="Quandt A."/>
        </authorList>
    </citation>
    <scope>NUCLEOTIDE SEQUENCE</scope>
    <source>
        <strain evidence="1">GBOQ0MN5Z8</strain>
    </source>
</reference>
<gene>
    <name evidence="1" type="ORF">FGG08_003910</name>
</gene>
<dbReference type="AlphaFoldDB" id="A0A9P8I8L8"/>
<keyword evidence="2" id="KW-1185">Reference proteome</keyword>
<accession>A0A9P8I8L8</accession>
<proteinExistence type="predicted"/>
<evidence type="ECO:0000313" key="2">
    <source>
        <dbReference type="Proteomes" id="UP000698800"/>
    </source>
</evidence>